<dbReference type="Proteomes" id="UP000198287">
    <property type="component" value="Unassembled WGS sequence"/>
</dbReference>
<accession>A0A226DGW2</accession>
<name>A0A226DGW2_FOLCA</name>
<dbReference type="EMBL" id="LNIX01000021">
    <property type="protein sequence ID" value="OXA43841.1"/>
    <property type="molecule type" value="Genomic_DNA"/>
</dbReference>
<evidence type="ECO:0000313" key="1">
    <source>
        <dbReference type="EMBL" id="OXA43841.1"/>
    </source>
</evidence>
<keyword evidence="2" id="KW-1185">Reference proteome</keyword>
<protein>
    <submittedName>
        <fullName evidence="1">Uncharacterized protein</fullName>
    </submittedName>
</protein>
<evidence type="ECO:0000313" key="2">
    <source>
        <dbReference type="Proteomes" id="UP000198287"/>
    </source>
</evidence>
<proteinExistence type="predicted"/>
<reference evidence="1 2" key="1">
    <citation type="submission" date="2015-12" db="EMBL/GenBank/DDBJ databases">
        <title>The genome of Folsomia candida.</title>
        <authorList>
            <person name="Faddeeva A."/>
            <person name="Derks M.F."/>
            <person name="Anvar Y."/>
            <person name="Smit S."/>
            <person name="Van Straalen N."/>
            <person name="Roelofs D."/>
        </authorList>
    </citation>
    <scope>NUCLEOTIDE SEQUENCE [LARGE SCALE GENOMIC DNA]</scope>
    <source>
        <strain evidence="1 2">VU population</strain>
        <tissue evidence="1">Whole body</tissue>
    </source>
</reference>
<dbReference type="AlphaFoldDB" id="A0A226DGW2"/>
<sequence>MSPCEFSSSKMTTKSSRIFVILMASILLCALLFTTTGHCAAVTVRAFCVAAAAQDDFMRLLKLHEGWKRSVRQSSGNGAVVEECRTNAVCGWQIYNASTRVHQRYVPTTCRCNKKDLCTRAEDDIGVPAYVYRCRDYTSRRNRTTVRPAATNDITAGGQSS</sequence>
<comment type="caution">
    <text evidence="1">The sequence shown here is derived from an EMBL/GenBank/DDBJ whole genome shotgun (WGS) entry which is preliminary data.</text>
</comment>
<organism evidence="1 2">
    <name type="scientific">Folsomia candida</name>
    <name type="common">Springtail</name>
    <dbReference type="NCBI Taxonomy" id="158441"/>
    <lineage>
        <taxon>Eukaryota</taxon>
        <taxon>Metazoa</taxon>
        <taxon>Ecdysozoa</taxon>
        <taxon>Arthropoda</taxon>
        <taxon>Hexapoda</taxon>
        <taxon>Collembola</taxon>
        <taxon>Entomobryomorpha</taxon>
        <taxon>Isotomoidea</taxon>
        <taxon>Isotomidae</taxon>
        <taxon>Proisotominae</taxon>
        <taxon>Folsomia</taxon>
    </lineage>
</organism>
<dbReference type="OrthoDB" id="6340809at2759"/>
<gene>
    <name evidence="1" type="ORF">Fcan01_21437</name>
</gene>